<gene>
    <name evidence="1" type="ORF">NDU88_004986</name>
</gene>
<reference evidence="1" key="1">
    <citation type="journal article" date="2022" name="bioRxiv">
        <title>Sequencing and chromosome-scale assembly of the giantPleurodeles waltlgenome.</title>
        <authorList>
            <person name="Brown T."/>
            <person name="Elewa A."/>
            <person name="Iarovenko S."/>
            <person name="Subramanian E."/>
            <person name="Araus A.J."/>
            <person name="Petzold A."/>
            <person name="Susuki M."/>
            <person name="Suzuki K.-i.T."/>
            <person name="Hayashi T."/>
            <person name="Toyoda A."/>
            <person name="Oliveira C."/>
            <person name="Osipova E."/>
            <person name="Leigh N.D."/>
            <person name="Simon A."/>
            <person name="Yun M.H."/>
        </authorList>
    </citation>
    <scope>NUCLEOTIDE SEQUENCE</scope>
    <source>
        <strain evidence="1">20211129_DDA</strain>
        <tissue evidence="1">Liver</tissue>
    </source>
</reference>
<dbReference type="EMBL" id="JANPWB010000009">
    <property type="protein sequence ID" value="KAJ1152209.1"/>
    <property type="molecule type" value="Genomic_DNA"/>
</dbReference>
<comment type="caution">
    <text evidence="1">The sequence shown here is derived from an EMBL/GenBank/DDBJ whole genome shotgun (WGS) entry which is preliminary data.</text>
</comment>
<accession>A0AAV7RM08</accession>
<keyword evidence="2" id="KW-1185">Reference proteome</keyword>
<protein>
    <submittedName>
        <fullName evidence="1">Uncharacterized protein</fullName>
    </submittedName>
</protein>
<name>A0AAV7RM08_PLEWA</name>
<evidence type="ECO:0000313" key="2">
    <source>
        <dbReference type="Proteomes" id="UP001066276"/>
    </source>
</evidence>
<dbReference type="AlphaFoldDB" id="A0AAV7RM08"/>
<proteinExistence type="predicted"/>
<evidence type="ECO:0000313" key="1">
    <source>
        <dbReference type="EMBL" id="KAJ1152209.1"/>
    </source>
</evidence>
<organism evidence="1 2">
    <name type="scientific">Pleurodeles waltl</name>
    <name type="common">Iberian ribbed newt</name>
    <dbReference type="NCBI Taxonomy" id="8319"/>
    <lineage>
        <taxon>Eukaryota</taxon>
        <taxon>Metazoa</taxon>
        <taxon>Chordata</taxon>
        <taxon>Craniata</taxon>
        <taxon>Vertebrata</taxon>
        <taxon>Euteleostomi</taxon>
        <taxon>Amphibia</taxon>
        <taxon>Batrachia</taxon>
        <taxon>Caudata</taxon>
        <taxon>Salamandroidea</taxon>
        <taxon>Salamandridae</taxon>
        <taxon>Pleurodelinae</taxon>
        <taxon>Pleurodeles</taxon>
    </lineage>
</organism>
<dbReference type="Proteomes" id="UP001066276">
    <property type="component" value="Chromosome 5"/>
</dbReference>
<sequence length="111" mass="12056">MDGVRDLTSPGPSRPLCRGPQFQRVHCSVAAAILGRGSREVVGGSFRAISAPGWGAVVPTRAIYSPIASLQFFRPPIIIMAGFKLQAWIVPRGRLTTPHSLMYRFVLLLSP</sequence>